<proteinExistence type="predicted"/>
<reference evidence="2 3" key="1">
    <citation type="submission" date="2021-01" db="EMBL/GenBank/DDBJ databases">
        <title>Chromosome-level genome assembly of a human fungal pathogen reveals clustering of transcriptionally co-regulated genes.</title>
        <authorList>
            <person name="Voorhies M."/>
            <person name="Cohen S."/>
            <person name="Shea T.P."/>
            <person name="Petrus S."/>
            <person name="Munoz J.F."/>
            <person name="Poplawski S."/>
            <person name="Goldman W.E."/>
            <person name="Michael T."/>
            <person name="Cuomo C.A."/>
            <person name="Sil A."/>
            <person name="Beyhan S."/>
        </authorList>
    </citation>
    <scope>NUCLEOTIDE SEQUENCE [LARGE SCALE GENOMIC DNA]</scope>
    <source>
        <strain evidence="2 3">G184AR</strain>
    </source>
</reference>
<dbReference type="OrthoDB" id="2588098at2759"/>
<feature type="region of interest" description="Disordered" evidence="1">
    <location>
        <begin position="50"/>
        <end position="84"/>
    </location>
</feature>
<evidence type="ECO:0000313" key="3">
    <source>
        <dbReference type="Proteomes" id="UP000670092"/>
    </source>
</evidence>
<dbReference type="Proteomes" id="UP000670092">
    <property type="component" value="Unassembled WGS sequence"/>
</dbReference>
<evidence type="ECO:0000256" key="1">
    <source>
        <dbReference type="SAM" id="MobiDB-lite"/>
    </source>
</evidence>
<accession>A0A8H7YUC7</accession>
<name>A0A8H7YUC7_AJECA</name>
<gene>
    <name evidence="2" type="ORF">I7I52_08776</name>
</gene>
<comment type="caution">
    <text evidence="2">The sequence shown here is derived from an EMBL/GenBank/DDBJ whole genome shotgun (WGS) entry which is preliminary data.</text>
</comment>
<dbReference type="EMBL" id="JAEVHI010000002">
    <property type="protein sequence ID" value="KAG5298720.1"/>
    <property type="molecule type" value="Genomic_DNA"/>
</dbReference>
<dbReference type="VEuPathDB" id="FungiDB:I7I52_08776"/>
<protein>
    <submittedName>
        <fullName evidence="2">Putative F-box domain-containing protein</fullName>
    </submittedName>
</protein>
<dbReference type="AlphaFoldDB" id="A0A8H7YUC7"/>
<sequence length="368" mass="41464">MGQHFRLVAPHRREILSWGGKLGEILFEGSAADLVSLFARPVIPVEFEAKNSSTTSKPEKSTSQKQVIPQKRRRQSSNPIDMPTPQLIQLPSEIHNLIIELLDIESVFLLGLSCWHFWVLARPVITEHFAGFLGLLAGTPVICVGDESHRDGKYPDGLLSSEDLDELATGLEVEELEEGLAESYAEIPVNLYDLANARYTSITEVTTGFPDPHGLFDLALDLRHKWGSPADITRVVNPKLSSFYPCSEEWVLRNLTTHEFVRPSAIALDQRYIRGPFIKILGYGEVILSKICWSTNDFTSVAGDPLNQGPWAGHALDIVPASYLDDDKNPWKDISDEISREIAEIWRSEYGENWRNDVVAERENRYRL</sequence>
<organism evidence="2 3">
    <name type="scientific">Ajellomyces capsulatus</name>
    <name type="common">Darling's disease fungus</name>
    <name type="synonym">Histoplasma capsulatum</name>
    <dbReference type="NCBI Taxonomy" id="5037"/>
    <lineage>
        <taxon>Eukaryota</taxon>
        <taxon>Fungi</taxon>
        <taxon>Dikarya</taxon>
        <taxon>Ascomycota</taxon>
        <taxon>Pezizomycotina</taxon>
        <taxon>Eurotiomycetes</taxon>
        <taxon>Eurotiomycetidae</taxon>
        <taxon>Onygenales</taxon>
        <taxon>Ajellomycetaceae</taxon>
        <taxon>Histoplasma</taxon>
    </lineage>
</organism>
<evidence type="ECO:0000313" key="2">
    <source>
        <dbReference type="EMBL" id="KAG5298720.1"/>
    </source>
</evidence>